<keyword evidence="2" id="KW-1185">Reference proteome</keyword>
<evidence type="ECO:0000313" key="1">
    <source>
        <dbReference type="EMBL" id="ABW17717.1"/>
    </source>
</evidence>
<reference evidence="2" key="1">
    <citation type="submission" date="2007-10" db="EMBL/GenBank/DDBJ databases">
        <title>Complete genome of Alkaliphilus oremlandii OhILAs.</title>
        <authorList>
            <person name="Copeland A."/>
            <person name="Lucas S."/>
            <person name="Lapidus A."/>
            <person name="Barry K."/>
            <person name="Detter J.C."/>
            <person name="Glavina del Rio T."/>
            <person name="Hammon N."/>
            <person name="Israni S."/>
            <person name="Dalin E."/>
            <person name="Tice H."/>
            <person name="Pitluck S."/>
            <person name="Chain P."/>
            <person name="Malfatti S."/>
            <person name="Shin M."/>
            <person name="Vergez L."/>
            <person name="Schmutz J."/>
            <person name="Larimer F."/>
            <person name="Land M."/>
            <person name="Hauser L."/>
            <person name="Kyrpides N."/>
            <person name="Mikhailova N."/>
            <person name="Stolz J.F."/>
            <person name="Dawson A."/>
            <person name="Fisher E."/>
            <person name="Crable B."/>
            <person name="Perera E."/>
            <person name="Lisak J."/>
            <person name="Ranganathan M."/>
            <person name="Basu P."/>
            <person name="Richardson P."/>
        </authorList>
    </citation>
    <scope>NUCLEOTIDE SEQUENCE [LARGE SCALE GENOMIC DNA]</scope>
    <source>
        <strain evidence="2">OhILAs</strain>
    </source>
</reference>
<dbReference type="RefSeq" id="WP_012158032.1">
    <property type="nucleotide sequence ID" value="NC_009922.1"/>
</dbReference>
<protein>
    <submittedName>
        <fullName evidence="1">Uncharacterized protein</fullName>
    </submittedName>
</protein>
<dbReference type="Proteomes" id="UP000000269">
    <property type="component" value="Chromosome"/>
</dbReference>
<dbReference type="AlphaFoldDB" id="A8MFS8"/>
<dbReference type="EMBL" id="CP000853">
    <property type="protein sequence ID" value="ABW17717.1"/>
    <property type="molecule type" value="Genomic_DNA"/>
</dbReference>
<accession>A8MFS8</accession>
<sequence>MKKIKNSILFITLSSALLFSIFFPKNIFDVIGKDIHTVPITHLTIHHKDFISHGGHTLESSNISDVERLVTFFKNYKVVRVPIYNYKDYDHKEIYSITFTTDTNSLIRISTSDDGHVFLTNKYGSYGLYKFANKKLDIPYLNQFYNSLLILNI</sequence>
<proteinExistence type="predicted"/>
<dbReference type="HOGENOM" id="CLU_1709413_0_0_9"/>
<dbReference type="KEGG" id="aoe:Clos_0150"/>
<evidence type="ECO:0000313" key="2">
    <source>
        <dbReference type="Proteomes" id="UP000000269"/>
    </source>
</evidence>
<organism evidence="1 2">
    <name type="scientific">Alkaliphilus oremlandii (strain OhILAs)</name>
    <name type="common">Clostridium oremlandii (strain OhILAs)</name>
    <dbReference type="NCBI Taxonomy" id="350688"/>
    <lineage>
        <taxon>Bacteria</taxon>
        <taxon>Bacillati</taxon>
        <taxon>Bacillota</taxon>
        <taxon>Clostridia</taxon>
        <taxon>Peptostreptococcales</taxon>
        <taxon>Natronincolaceae</taxon>
        <taxon>Alkaliphilus</taxon>
    </lineage>
</organism>
<name>A8MFS8_ALKOO</name>
<gene>
    <name evidence="1" type="ordered locus">Clos_0150</name>
</gene>